<keyword evidence="3" id="KW-1185">Reference proteome</keyword>
<evidence type="ECO:0000313" key="2">
    <source>
        <dbReference type="EMBL" id="GAA0763334.1"/>
    </source>
</evidence>
<protein>
    <recommendedName>
        <fullName evidence="4">DUF2306 domain-containing protein</fullName>
    </recommendedName>
</protein>
<evidence type="ECO:0000313" key="3">
    <source>
        <dbReference type="Proteomes" id="UP001500279"/>
    </source>
</evidence>
<gene>
    <name evidence="2" type="ORF">GCM10009107_48530</name>
</gene>
<feature type="transmembrane region" description="Helical" evidence="1">
    <location>
        <begin position="95"/>
        <end position="116"/>
    </location>
</feature>
<comment type="caution">
    <text evidence="2">The sequence shown here is derived from an EMBL/GenBank/DDBJ whole genome shotgun (WGS) entry which is preliminary data.</text>
</comment>
<keyword evidence="1" id="KW-0472">Membrane</keyword>
<sequence length="225" mass="24288">MNARGLVIQVHVLLSCGVTLTWLAALTAHVAPWRRHHALIGRGFVALVVASSVLAVGLAADSRNRFGMLFALQPLVLALSGAAQFLRSRRWMRTLGIVGLLVACGVLEGFARLLATRLLVDVLAFAWTASTLALLAAQDLRAKPSPAWRAHGHRMLAVGWFYLAELGIFVVDPHPSVIAWAAAAVLPAGAAWWMRWRPARTGTETGTGTRTASLPLLSAWPVRRQ</sequence>
<proteinExistence type="predicted"/>
<name>A0ABP3VLV0_9BURK</name>
<dbReference type="RefSeq" id="WP_141290909.1">
    <property type="nucleotide sequence ID" value="NZ_BAAAEW010000036.1"/>
</dbReference>
<dbReference type="PROSITE" id="PS51257">
    <property type="entry name" value="PROKAR_LIPOPROTEIN"/>
    <property type="match status" value="1"/>
</dbReference>
<evidence type="ECO:0008006" key="4">
    <source>
        <dbReference type="Google" id="ProtNLM"/>
    </source>
</evidence>
<evidence type="ECO:0000256" key="1">
    <source>
        <dbReference type="SAM" id="Phobius"/>
    </source>
</evidence>
<keyword evidence="1" id="KW-0812">Transmembrane</keyword>
<dbReference type="Proteomes" id="UP001500279">
    <property type="component" value="Unassembled WGS sequence"/>
</dbReference>
<feature type="transmembrane region" description="Helical" evidence="1">
    <location>
        <begin position="6"/>
        <end position="27"/>
    </location>
</feature>
<dbReference type="EMBL" id="BAAAEW010000036">
    <property type="protein sequence ID" value="GAA0763334.1"/>
    <property type="molecule type" value="Genomic_DNA"/>
</dbReference>
<feature type="transmembrane region" description="Helical" evidence="1">
    <location>
        <begin position="122"/>
        <end position="140"/>
    </location>
</feature>
<reference evidence="3" key="1">
    <citation type="journal article" date="2019" name="Int. J. Syst. Evol. Microbiol.">
        <title>The Global Catalogue of Microorganisms (GCM) 10K type strain sequencing project: providing services to taxonomists for standard genome sequencing and annotation.</title>
        <authorList>
            <consortium name="The Broad Institute Genomics Platform"/>
            <consortium name="The Broad Institute Genome Sequencing Center for Infectious Disease"/>
            <person name="Wu L."/>
            <person name="Ma J."/>
        </authorList>
    </citation>
    <scope>NUCLEOTIDE SEQUENCE [LARGE SCALE GENOMIC DNA]</scope>
    <source>
        <strain evidence="3">JCM 15503</strain>
    </source>
</reference>
<accession>A0ABP3VLV0</accession>
<keyword evidence="1" id="KW-1133">Transmembrane helix</keyword>
<feature type="transmembrane region" description="Helical" evidence="1">
    <location>
        <begin position="39"/>
        <end position="60"/>
    </location>
</feature>
<organism evidence="2 3">
    <name type="scientific">Ideonella azotifigens</name>
    <dbReference type="NCBI Taxonomy" id="513160"/>
    <lineage>
        <taxon>Bacteria</taxon>
        <taxon>Pseudomonadati</taxon>
        <taxon>Pseudomonadota</taxon>
        <taxon>Betaproteobacteria</taxon>
        <taxon>Burkholderiales</taxon>
        <taxon>Sphaerotilaceae</taxon>
        <taxon>Ideonella</taxon>
    </lineage>
</organism>
<feature type="transmembrane region" description="Helical" evidence="1">
    <location>
        <begin position="152"/>
        <end position="171"/>
    </location>
</feature>
<feature type="transmembrane region" description="Helical" evidence="1">
    <location>
        <begin position="177"/>
        <end position="194"/>
    </location>
</feature>